<reference evidence="4" key="1">
    <citation type="submission" date="2017-06" db="EMBL/GenBank/DDBJ databases">
        <authorList>
            <person name="Varghese N."/>
            <person name="Submissions S."/>
        </authorList>
    </citation>
    <scope>NUCLEOTIDE SEQUENCE [LARGE SCALE GENOMIC DNA]</scope>
    <source>
        <strain evidence="4">DSM 11116</strain>
    </source>
</reference>
<dbReference type="Proteomes" id="UP000198131">
    <property type="component" value="Unassembled WGS sequence"/>
</dbReference>
<dbReference type="AlphaFoldDB" id="A0A212UDJ0"/>
<gene>
    <name evidence="3" type="ORF">SAMN06265337_3321</name>
</gene>
<organism evidence="3 4">
    <name type="scientific">Hymenobacter gelipurpurascens</name>
    <dbReference type="NCBI Taxonomy" id="89968"/>
    <lineage>
        <taxon>Bacteria</taxon>
        <taxon>Pseudomonadati</taxon>
        <taxon>Bacteroidota</taxon>
        <taxon>Cytophagia</taxon>
        <taxon>Cytophagales</taxon>
        <taxon>Hymenobacteraceae</taxon>
        <taxon>Hymenobacter</taxon>
    </lineage>
</organism>
<keyword evidence="1" id="KW-0732">Signal</keyword>
<evidence type="ECO:0000313" key="3">
    <source>
        <dbReference type="EMBL" id="SNC76309.1"/>
    </source>
</evidence>
<protein>
    <recommendedName>
        <fullName evidence="2">Xaa-Pro dipeptidyl-peptidase-like domain-containing protein</fullName>
    </recommendedName>
</protein>
<evidence type="ECO:0000256" key="1">
    <source>
        <dbReference type="SAM" id="SignalP"/>
    </source>
</evidence>
<dbReference type="EMBL" id="FYEW01000002">
    <property type="protein sequence ID" value="SNC76309.1"/>
    <property type="molecule type" value="Genomic_DNA"/>
</dbReference>
<dbReference type="SUPFAM" id="SSF53474">
    <property type="entry name" value="alpha/beta-Hydrolases"/>
    <property type="match status" value="1"/>
</dbReference>
<dbReference type="PANTHER" id="PTHR43265">
    <property type="entry name" value="ESTERASE ESTD"/>
    <property type="match status" value="1"/>
</dbReference>
<keyword evidence="4" id="KW-1185">Reference proteome</keyword>
<dbReference type="Gene3D" id="3.40.50.1820">
    <property type="entry name" value="alpha/beta hydrolase"/>
    <property type="match status" value="2"/>
</dbReference>
<dbReference type="InterPro" id="IPR053145">
    <property type="entry name" value="AB_hydrolase_Est10"/>
</dbReference>
<proteinExistence type="predicted"/>
<evidence type="ECO:0000313" key="4">
    <source>
        <dbReference type="Proteomes" id="UP000198131"/>
    </source>
</evidence>
<dbReference type="PANTHER" id="PTHR43265:SF1">
    <property type="entry name" value="ESTERASE ESTD"/>
    <property type="match status" value="1"/>
</dbReference>
<feature type="domain" description="Xaa-Pro dipeptidyl-peptidase-like" evidence="2">
    <location>
        <begin position="51"/>
        <end position="347"/>
    </location>
</feature>
<dbReference type="Pfam" id="PF02129">
    <property type="entry name" value="Peptidase_S15"/>
    <property type="match status" value="1"/>
</dbReference>
<dbReference type="InterPro" id="IPR000383">
    <property type="entry name" value="Xaa-Pro-like_dom"/>
</dbReference>
<accession>A0A212UDJ0</accession>
<name>A0A212UDJ0_9BACT</name>
<feature type="signal peptide" evidence="1">
    <location>
        <begin position="1"/>
        <end position="21"/>
    </location>
</feature>
<evidence type="ECO:0000259" key="2">
    <source>
        <dbReference type="Pfam" id="PF02129"/>
    </source>
</evidence>
<sequence>MSLFRLALLGGWLLLAPVVQASSIPQAPPVAHSSLYSAEEVTFTNGVDKLQLAGTLTVPKGAGPFPAVVLLSDMGTQNRDGAVNGYAPLQVLAEYLSEQGVVVLRFDDRGVGKSEGDNNSASTLDRVKDAQAAVAYLRTRPEVNTSRIGVIGHGEGGNVGLLAAAQALPPAFVVALAASGQVGREMLANKQATLRMIPAPDTMYTLGRRQQMAQKAMEQQMANMRASGANAMQLEKALNQHQLQQKTEAQAKLAKALSREQSMLEIVRQNPDNLQVQAILANMMRQDDALLELSRARAIAARRTTPWYRSYLNFDPQQYLGNVKCPVLLMQGLDDEEVAPTNLALLEKGLKANRTVTVQRFEGVNHSFQAPESYWPMVDNVPKPIFSYVVLTSIRDWVQKK</sequence>
<dbReference type="GO" id="GO:0052689">
    <property type="term" value="F:carboxylic ester hydrolase activity"/>
    <property type="evidence" value="ECO:0007669"/>
    <property type="project" value="TreeGrafter"/>
</dbReference>
<dbReference type="RefSeq" id="WP_088844594.1">
    <property type="nucleotide sequence ID" value="NZ_FYEW01000002.1"/>
</dbReference>
<dbReference type="InterPro" id="IPR029058">
    <property type="entry name" value="AB_hydrolase_fold"/>
</dbReference>
<dbReference type="OrthoDB" id="9780269at2"/>
<feature type="chain" id="PRO_5012736156" description="Xaa-Pro dipeptidyl-peptidase-like domain-containing protein" evidence="1">
    <location>
        <begin position="22"/>
        <end position="401"/>
    </location>
</feature>